<evidence type="ECO:0000313" key="4">
    <source>
        <dbReference type="Proteomes" id="UP001373714"/>
    </source>
</evidence>
<dbReference type="Proteomes" id="UP001373714">
    <property type="component" value="Unassembled WGS sequence"/>
</dbReference>
<keyword evidence="4" id="KW-1185">Reference proteome</keyword>
<evidence type="ECO:0000256" key="1">
    <source>
        <dbReference type="SAM" id="MobiDB-lite"/>
    </source>
</evidence>
<sequence>MLFSKIAVPLAFFVGSSVAIVSNGAPFIAYVCPPGPADQPFVYRNAASTRGIQNECKYVAQDNTNPPRHGVLVNQCPQTMPDTPECTWYAFDQTFDIPANGAPFVFYATKNKGDCDATAVRCRQAGCKWVSKASKVKKAGTMGILCNMCDRSPELTPGADSYGFGNNPPPKDPEPEAERPAPVKQVTVTKTITVGTDPKTIRVIEYVNDDPTRTITEYVEKSVGGPKTITKTIRDGDNTKTIIIEYIGGRPIKTITLGGDRDGGDKTSTVTKYITKDGRRVKTIYIRYINGRADTTKTITVNGPSETKVITRYITEKGRRAKTVYVRIINGVTKTVTETAKAPEPTDDGEDKGKGGDDNDDKGKGGDDNGDDGY</sequence>
<name>A0AAV9VFV3_9PEZI</name>
<proteinExistence type="predicted"/>
<feature type="region of interest" description="Disordered" evidence="1">
    <location>
        <begin position="157"/>
        <end position="182"/>
    </location>
</feature>
<reference evidence="3 4" key="1">
    <citation type="submission" date="2019-10" db="EMBL/GenBank/DDBJ databases">
        <authorList>
            <person name="Palmer J.M."/>
        </authorList>
    </citation>
    <scope>NUCLEOTIDE SEQUENCE [LARGE SCALE GENOMIC DNA]</scope>
    <source>
        <strain evidence="3 4">TWF730</strain>
    </source>
</reference>
<dbReference type="EMBL" id="JAVHNS010000003">
    <property type="protein sequence ID" value="KAK6360317.1"/>
    <property type="molecule type" value="Genomic_DNA"/>
</dbReference>
<organism evidence="3 4">
    <name type="scientific">Orbilia blumenaviensis</name>
    <dbReference type="NCBI Taxonomy" id="1796055"/>
    <lineage>
        <taxon>Eukaryota</taxon>
        <taxon>Fungi</taxon>
        <taxon>Dikarya</taxon>
        <taxon>Ascomycota</taxon>
        <taxon>Pezizomycotina</taxon>
        <taxon>Orbiliomycetes</taxon>
        <taxon>Orbiliales</taxon>
        <taxon>Orbiliaceae</taxon>
        <taxon>Orbilia</taxon>
    </lineage>
</organism>
<feature type="signal peptide" evidence="2">
    <location>
        <begin position="1"/>
        <end position="19"/>
    </location>
</feature>
<keyword evidence="2" id="KW-0732">Signal</keyword>
<evidence type="ECO:0000256" key="2">
    <source>
        <dbReference type="SAM" id="SignalP"/>
    </source>
</evidence>
<comment type="caution">
    <text evidence="3">The sequence shown here is derived from an EMBL/GenBank/DDBJ whole genome shotgun (WGS) entry which is preliminary data.</text>
</comment>
<feature type="region of interest" description="Disordered" evidence="1">
    <location>
        <begin position="335"/>
        <end position="374"/>
    </location>
</feature>
<dbReference type="AlphaFoldDB" id="A0AAV9VFV3"/>
<evidence type="ECO:0000313" key="3">
    <source>
        <dbReference type="EMBL" id="KAK6360317.1"/>
    </source>
</evidence>
<accession>A0AAV9VFV3</accession>
<feature type="compositionally biased region" description="Basic and acidic residues" evidence="1">
    <location>
        <begin position="351"/>
        <end position="367"/>
    </location>
</feature>
<gene>
    <name evidence="3" type="ORF">TWF730_006464</name>
</gene>
<feature type="chain" id="PRO_5043451909" evidence="2">
    <location>
        <begin position="20"/>
        <end position="374"/>
    </location>
</feature>
<protein>
    <submittedName>
        <fullName evidence="3">Uncharacterized protein</fullName>
    </submittedName>
</protein>
<feature type="compositionally biased region" description="Basic and acidic residues" evidence="1">
    <location>
        <begin position="171"/>
        <end position="181"/>
    </location>
</feature>